<accession>A0A850DVE2</accession>
<proteinExistence type="predicted"/>
<comment type="caution">
    <text evidence="2">The sequence shown here is derived from an EMBL/GenBank/DDBJ whole genome shotgun (WGS) entry which is preliminary data.</text>
</comment>
<dbReference type="Proteomes" id="UP000539146">
    <property type="component" value="Unassembled WGS sequence"/>
</dbReference>
<feature type="chain" id="PRO_5039325660" evidence="1">
    <location>
        <begin position="30"/>
        <end position="205"/>
    </location>
</feature>
<sequence>MQFNKIGTTVGAAVTAATVVLGTMTAAPAAADTIAGSGTPTLSDRTWAALGDGIGTGGVFDGDVPRRAGVPEGLIDDFATGWSAEGGSVTGAAVDTAVVERARTAQASVRSCVGKNRLDYTGIQINLYLNSCKAASVLGLVTSGAGIAVIAAAVTAATGVGALAAGVIAGVLGVSAGVLTSCTARGRGIAAHNIPPSAVMWCNNQ</sequence>
<evidence type="ECO:0000313" key="2">
    <source>
        <dbReference type="EMBL" id="NUU29606.1"/>
    </source>
</evidence>
<name>A0A850DVE2_9MICO</name>
<organism evidence="2 3">
    <name type="scientific">Curtobacterium citreum</name>
    <dbReference type="NCBI Taxonomy" id="2036"/>
    <lineage>
        <taxon>Bacteria</taxon>
        <taxon>Bacillati</taxon>
        <taxon>Actinomycetota</taxon>
        <taxon>Actinomycetes</taxon>
        <taxon>Micrococcales</taxon>
        <taxon>Microbacteriaceae</taxon>
        <taxon>Curtobacterium</taxon>
    </lineage>
</organism>
<keyword evidence="1" id="KW-0732">Signal</keyword>
<reference evidence="2 3" key="1">
    <citation type="submission" date="2020-05" db="EMBL/GenBank/DDBJ databases">
        <title>Genome Sequencing of Type Strains.</title>
        <authorList>
            <person name="Lemaire J.F."/>
            <person name="Inderbitzin P."/>
            <person name="Gregorio O.A."/>
            <person name="Collins S.B."/>
            <person name="Wespe N."/>
            <person name="Knight-Connoni V."/>
        </authorList>
    </citation>
    <scope>NUCLEOTIDE SEQUENCE [LARGE SCALE GENOMIC DNA]</scope>
    <source>
        <strain evidence="2 3">DSM 20512</strain>
    </source>
</reference>
<protein>
    <submittedName>
        <fullName evidence="2">Uncharacterized protein</fullName>
    </submittedName>
</protein>
<evidence type="ECO:0000313" key="3">
    <source>
        <dbReference type="Proteomes" id="UP000539146"/>
    </source>
</evidence>
<dbReference type="AlphaFoldDB" id="A0A850DVE2"/>
<evidence type="ECO:0000256" key="1">
    <source>
        <dbReference type="SAM" id="SignalP"/>
    </source>
</evidence>
<dbReference type="EMBL" id="JABMCG010000126">
    <property type="protein sequence ID" value="NUU29606.1"/>
    <property type="molecule type" value="Genomic_DNA"/>
</dbReference>
<feature type="signal peptide" evidence="1">
    <location>
        <begin position="1"/>
        <end position="29"/>
    </location>
</feature>
<dbReference type="RefSeq" id="WP_175326810.1">
    <property type="nucleotide sequence ID" value="NZ_BAAAWP010000001.1"/>
</dbReference>
<gene>
    <name evidence="2" type="ORF">HP467_16065</name>
</gene>